<dbReference type="InterPro" id="IPR029001">
    <property type="entry name" value="ITPase-like_fam"/>
</dbReference>
<comment type="cofactor">
    <cofactor evidence="7">
        <name>Mg(2+)</name>
        <dbReference type="ChEBI" id="CHEBI:18420"/>
    </cofactor>
    <text evidence="7">Binds 1 Mg(2+) ion per subunit.</text>
</comment>
<feature type="binding site" evidence="7">
    <location>
        <position position="172"/>
    </location>
    <ligand>
        <name>substrate</name>
    </ligand>
</feature>
<feature type="binding site" evidence="7">
    <location>
        <begin position="149"/>
        <end position="152"/>
    </location>
    <ligand>
        <name>substrate</name>
    </ligand>
</feature>
<evidence type="ECO:0000256" key="8">
    <source>
        <dbReference type="RuleBase" id="RU003781"/>
    </source>
</evidence>
<evidence type="ECO:0000256" key="7">
    <source>
        <dbReference type="HAMAP-Rule" id="MF_01405"/>
    </source>
</evidence>
<comment type="subunit">
    <text evidence="7">Homodimer.</text>
</comment>
<comment type="catalytic activity">
    <reaction evidence="7">
        <text>ITP + H2O = IMP + diphosphate + H(+)</text>
        <dbReference type="Rhea" id="RHEA:29399"/>
        <dbReference type="ChEBI" id="CHEBI:15377"/>
        <dbReference type="ChEBI" id="CHEBI:15378"/>
        <dbReference type="ChEBI" id="CHEBI:33019"/>
        <dbReference type="ChEBI" id="CHEBI:58053"/>
        <dbReference type="ChEBI" id="CHEBI:61402"/>
        <dbReference type="EC" id="3.6.1.66"/>
    </reaction>
</comment>
<dbReference type="GO" id="GO:0036220">
    <property type="term" value="F:ITP diphosphatase activity"/>
    <property type="evidence" value="ECO:0007669"/>
    <property type="project" value="UniProtKB-EC"/>
</dbReference>
<dbReference type="RefSeq" id="WP_106460209.1">
    <property type="nucleotide sequence ID" value="NZ_JBGMEF010000018.1"/>
</dbReference>
<feature type="binding site" evidence="7">
    <location>
        <position position="68"/>
    </location>
    <ligand>
        <name>Mg(2+)</name>
        <dbReference type="ChEBI" id="CHEBI:18420"/>
    </ligand>
</feature>
<dbReference type="Gene3D" id="3.90.950.10">
    <property type="match status" value="1"/>
</dbReference>
<dbReference type="NCBIfam" id="TIGR00042">
    <property type="entry name" value="RdgB/HAM1 family non-canonical purine NTP pyrophosphatase"/>
    <property type="match status" value="1"/>
</dbReference>
<dbReference type="PANTHER" id="PTHR11067:SF9">
    <property type="entry name" value="INOSINE TRIPHOSPHATE PYROPHOSPHATASE"/>
    <property type="match status" value="1"/>
</dbReference>
<comment type="caution">
    <text evidence="7">Lacks conserved residue(s) required for the propagation of feature annotation.</text>
</comment>
<feature type="binding site" evidence="7">
    <location>
        <begin position="7"/>
        <end position="12"/>
    </location>
    <ligand>
        <name>substrate</name>
    </ligand>
</feature>
<protein>
    <recommendedName>
        <fullName evidence="7">dITP/XTP pyrophosphatase</fullName>
        <ecNumber evidence="7">3.6.1.66</ecNumber>
    </recommendedName>
    <alternativeName>
        <fullName evidence="7">Non-canonical purine NTP pyrophosphatase</fullName>
    </alternativeName>
    <alternativeName>
        <fullName evidence="7">Non-standard purine NTP pyrophosphatase</fullName>
    </alternativeName>
    <alternativeName>
        <fullName evidence="7">Nucleoside-triphosphate diphosphatase</fullName>
    </alternativeName>
    <alternativeName>
        <fullName evidence="7">Nucleoside-triphosphate pyrophosphatase</fullName>
        <shortName evidence="7">NTPase</shortName>
    </alternativeName>
</protein>
<evidence type="ECO:0000256" key="5">
    <source>
        <dbReference type="ARBA" id="ARBA00022842"/>
    </source>
</evidence>
<keyword evidence="6 7" id="KW-0546">Nucleotide metabolism</keyword>
<dbReference type="CDD" id="cd00515">
    <property type="entry name" value="HAM1"/>
    <property type="match status" value="1"/>
</dbReference>
<dbReference type="InterPro" id="IPR002637">
    <property type="entry name" value="RdgB/HAM1"/>
</dbReference>
<evidence type="ECO:0000256" key="4">
    <source>
        <dbReference type="ARBA" id="ARBA00022801"/>
    </source>
</evidence>
<dbReference type="Proteomes" id="UP001637994">
    <property type="component" value="Unassembled WGS sequence"/>
</dbReference>
<name>A0ABW9MCT8_9FIRM</name>
<keyword evidence="3 7" id="KW-0547">Nucleotide-binding</keyword>
<dbReference type="Pfam" id="PF01725">
    <property type="entry name" value="Ham1p_like"/>
    <property type="match status" value="1"/>
</dbReference>
<comment type="catalytic activity">
    <reaction evidence="7">
        <text>XTP + H2O = XMP + diphosphate + H(+)</text>
        <dbReference type="Rhea" id="RHEA:28610"/>
        <dbReference type="ChEBI" id="CHEBI:15377"/>
        <dbReference type="ChEBI" id="CHEBI:15378"/>
        <dbReference type="ChEBI" id="CHEBI:33019"/>
        <dbReference type="ChEBI" id="CHEBI:57464"/>
        <dbReference type="ChEBI" id="CHEBI:61314"/>
        <dbReference type="EC" id="3.6.1.66"/>
    </reaction>
</comment>
<keyword evidence="4 7" id="KW-0378">Hydrolase</keyword>
<dbReference type="EC" id="3.6.1.66" evidence="7"/>
<evidence type="ECO:0000313" key="9">
    <source>
        <dbReference type="EMBL" id="MFO3666999.1"/>
    </source>
</evidence>
<feature type="active site" description="Proton acceptor" evidence="7">
    <location>
        <position position="68"/>
    </location>
</feature>
<dbReference type="EMBL" id="JBGMEF010000018">
    <property type="protein sequence ID" value="MFO3666999.1"/>
    <property type="molecule type" value="Genomic_DNA"/>
</dbReference>
<evidence type="ECO:0000256" key="3">
    <source>
        <dbReference type="ARBA" id="ARBA00022741"/>
    </source>
</evidence>
<gene>
    <name evidence="9" type="primary">rdgB</name>
    <name evidence="9" type="ORF">ACCQ42_04370</name>
</gene>
<keyword evidence="10" id="KW-1185">Reference proteome</keyword>
<feature type="binding site" evidence="7">
    <location>
        <position position="69"/>
    </location>
    <ligand>
        <name>substrate</name>
    </ligand>
</feature>
<accession>A0ABW9MCT8</accession>
<dbReference type="PANTHER" id="PTHR11067">
    <property type="entry name" value="INOSINE TRIPHOSPHATE PYROPHOSPHATASE/HAM1 PROTEIN"/>
    <property type="match status" value="1"/>
</dbReference>
<comment type="caution">
    <text evidence="9">The sequence shown here is derived from an EMBL/GenBank/DDBJ whole genome shotgun (WGS) entry which is preliminary data.</text>
</comment>
<dbReference type="HAMAP" id="MF_01405">
    <property type="entry name" value="Non_canon_purine_NTPase"/>
    <property type="match status" value="1"/>
</dbReference>
<keyword evidence="2 7" id="KW-0479">Metal-binding</keyword>
<feature type="binding site" evidence="7">
    <location>
        <begin position="177"/>
        <end position="178"/>
    </location>
    <ligand>
        <name>substrate</name>
    </ligand>
</feature>
<keyword evidence="5 7" id="KW-0460">Magnesium</keyword>
<evidence type="ECO:0000256" key="1">
    <source>
        <dbReference type="ARBA" id="ARBA00008023"/>
    </source>
</evidence>
<evidence type="ECO:0000256" key="2">
    <source>
        <dbReference type="ARBA" id="ARBA00022723"/>
    </source>
</evidence>
<reference evidence="9 10" key="1">
    <citation type="journal article" date="2025" name="Anaerobe">
        <title>Description of Anaerococcus kampingiae sp. nov., Anaerococcus groningensis sp. nov., Anaerococcus martiniensis sp. nov., and Anaerococcus cruorum sp. nov., isolated from human clinical specimens.</title>
        <authorList>
            <person name="Boiten K.E."/>
            <person name="Meijer J."/>
            <person name="van Wezel E.M."/>
            <person name="Veloo A.C.M."/>
        </authorList>
    </citation>
    <scope>NUCLEOTIDE SEQUENCE [LARGE SCALE GENOMIC DNA]</scope>
    <source>
        <strain evidence="9 10">ENR0874</strain>
    </source>
</reference>
<dbReference type="InterPro" id="IPR020922">
    <property type="entry name" value="dITP/XTP_pyrophosphatase"/>
</dbReference>
<comment type="catalytic activity">
    <reaction evidence="7">
        <text>dITP + H2O = dIMP + diphosphate + H(+)</text>
        <dbReference type="Rhea" id="RHEA:28342"/>
        <dbReference type="ChEBI" id="CHEBI:15377"/>
        <dbReference type="ChEBI" id="CHEBI:15378"/>
        <dbReference type="ChEBI" id="CHEBI:33019"/>
        <dbReference type="ChEBI" id="CHEBI:61194"/>
        <dbReference type="ChEBI" id="CHEBI:61382"/>
        <dbReference type="EC" id="3.6.1.66"/>
    </reaction>
</comment>
<evidence type="ECO:0000313" key="10">
    <source>
        <dbReference type="Proteomes" id="UP001637994"/>
    </source>
</evidence>
<proteinExistence type="inferred from homology"/>
<evidence type="ECO:0000256" key="6">
    <source>
        <dbReference type="ARBA" id="ARBA00023080"/>
    </source>
</evidence>
<comment type="function">
    <text evidence="7">Pyrophosphatase that catalyzes the hydrolysis of nucleoside triphosphates to their monophosphate derivatives, with a high preference for the non-canonical purine nucleotides XTP (xanthosine triphosphate), dITP (deoxyinosine triphosphate) and ITP. Seems to function as a house-cleaning enzyme that removes non-canonical purine nucleotides from the nucleotide pool, thus preventing their incorporation into DNA/RNA and avoiding chromosomal lesions.</text>
</comment>
<dbReference type="SUPFAM" id="SSF52972">
    <property type="entry name" value="ITPase-like"/>
    <property type="match status" value="1"/>
</dbReference>
<comment type="similarity">
    <text evidence="1 7 8">Belongs to the HAM1 NTPase family.</text>
</comment>
<organism evidence="9 10">
    <name type="scientific">Anaerococcus kampingae</name>
    <dbReference type="NCBI Taxonomy" id="3115614"/>
    <lineage>
        <taxon>Bacteria</taxon>
        <taxon>Bacillati</taxon>
        <taxon>Bacillota</taxon>
        <taxon>Tissierellia</taxon>
        <taxon>Tissierellales</taxon>
        <taxon>Peptoniphilaceae</taxon>
        <taxon>Anaerococcus</taxon>
    </lineage>
</organism>
<sequence>MELLFASNNANKLEQVKLLLDHENVLLPKDIGILDFNVVEDGNTLRENAYKKAYALFKLSGKKVFSDDTGLFVKSLDGRPGLYSHRYAGNDASDKDNRDKLLSELENNADRQAYFLTVVCFIDENGRDYYFEGRLDGRIADKEYGTGGFGYDKIFYVDEYSKTLGQMDIEFKNTISHRAKAVLAFKKFLVDNYENINY</sequence>